<comment type="caution">
    <text evidence="2">The sequence shown here is derived from an EMBL/GenBank/DDBJ whole genome shotgun (WGS) entry which is preliminary data.</text>
</comment>
<evidence type="ECO:0000313" key="2">
    <source>
        <dbReference type="EMBL" id="KAH6892010.1"/>
    </source>
</evidence>
<evidence type="ECO:0000313" key="3">
    <source>
        <dbReference type="Proteomes" id="UP000777438"/>
    </source>
</evidence>
<dbReference type="AlphaFoldDB" id="A0A9P8W6M9"/>
<proteinExistence type="predicted"/>
<dbReference type="Proteomes" id="UP000777438">
    <property type="component" value="Unassembled WGS sequence"/>
</dbReference>
<protein>
    <submittedName>
        <fullName evidence="2">Uncharacterized protein</fullName>
    </submittedName>
</protein>
<name>A0A9P8W6M9_9HYPO</name>
<feature type="compositionally biased region" description="Basic and acidic residues" evidence="1">
    <location>
        <begin position="225"/>
        <end position="235"/>
    </location>
</feature>
<evidence type="ECO:0000256" key="1">
    <source>
        <dbReference type="SAM" id="MobiDB-lite"/>
    </source>
</evidence>
<accession>A0A9P8W6M9</accession>
<reference evidence="2 3" key="1">
    <citation type="journal article" date="2021" name="Nat. Commun.">
        <title>Genetic determinants of endophytism in the Arabidopsis root mycobiome.</title>
        <authorList>
            <person name="Mesny F."/>
            <person name="Miyauchi S."/>
            <person name="Thiergart T."/>
            <person name="Pickel B."/>
            <person name="Atanasova L."/>
            <person name="Karlsson M."/>
            <person name="Huettel B."/>
            <person name="Barry K.W."/>
            <person name="Haridas S."/>
            <person name="Chen C."/>
            <person name="Bauer D."/>
            <person name="Andreopoulos W."/>
            <person name="Pangilinan J."/>
            <person name="LaButti K."/>
            <person name="Riley R."/>
            <person name="Lipzen A."/>
            <person name="Clum A."/>
            <person name="Drula E."/>
            <person name="Henrissat B."/>
            <person name="Kohler A."/>
            <person name="Grigoriev I.V."/>
            <person name="Martin F.M."/>
            <person name="Hacquard S."/>
        </authorList>
    </citation>
    <scope>NUCLEOTIDE SEQUENCE [LARGE SCALE GENOMIC DNA]</scope>
    <source>
        <strain evidence="2 3">MPI-CAGE-CH-0241</strain>
    </source>
</reference>
<organism evidence="2 3">
    <name type="scientific">Thelonectria olida</name>
    <dbReference type="NCBI Taxonomy" id="1576542"/>
    <lineage>
        <taxon>Eukaryota</taxon>
        <taxon>Fungi</taxon>
        <taxon>Dikarya</taxon>
        <taxon>Ascomycota</taxon>
        <taxon>Pezizomycotina</taxon>
        <taxon>Sordariomycetes</taxon>
        <taxon>Hypocreomycetidae</taxon>
        <taxon>Hypocreales</taxon>
        <taxon>Nectriaceae</taxon>
        <taxon>Thelonectria</taxon>
    </lineage>
</organism>
<feature type="region of interest" description="Disordered" evidence="1">
    <location>
        <begin position="195"/>
        <end position="235"/>
    </location>
</feature>
<keyword evidence="3" id="KW-1185">Reference proteome</keyword>
<sequence length="256" mass="28252">MPMETVRTALSVMIVLPFPSIFLQSSPSPALPPVPSKHFFSRVGLPGSSHRPAPPFCSFLLLPLSSLDCFPPKTPLHSIQSRSHLPIQTGRRRLPHSPFFPPFPNLLFLIQHPAHHPSSLPLLCVSPTISRYVHRTPILCQPCLGSGSIRNDSRSHPSLQPHPVNTDGTPAEPRRIIAHYPAPPTHCSTAATITHRPHHPLPRGISQSHHPYDTPNDSLTRHSSRGHDQPPKNRETVIDAVDLRLRAGLINTLTLP</sequence>
<gene>
    <name evidence="2" type="ORF">B0T10DRAFT_282737</name>
</gene>
<feature type="region of interest" description="Disordered" evidence="1">
    <location>
        <begin position="151"/>
        <end position="171"/>
    </location>
</feature>
<dbReference type="EMBL" id="JAGPYM010000007">
    <property type="protein sequence ID" value="KAH6892010.1"/>
    <property type="molecule type" value="Genomic_DNA"/>
</dbReference>